<keyword evidence="6" id="KW-1133">Transmembrane helix</keyword>
<evidence type="ECO:0000256" key="2">
    <source>
        <dbReference type="ARBA" id="ARBA00007441"/>
    </source>
</evidence>
<feature type="transmembrane region" description="Helical" evidence="6">
    <location>
        <begin position="51"/>
        <end position="75"/>
    </location>
</feature>
<dbReference type="GO" id="GO:0008483">
    <property type="term" value="F:transaminase activity"/>
    <property type="evidence" value="ECO:0007669"/>
    <property type="project" value="UniProtKB-KW"/>
</dbReference>
<dbReference type="PANTHER" id="PTHR43795:SF32">
    <property type="entry name" value="AMINOTRANSFERASE GLII-RELATED"/>
    <property type="match status" value="1"/>
</dbReference>
<evidence type="ECO:0000256" key="5">
    <source>
        <dbReference type="ARBA" id="ARBA00022898"/>
    </source>
</evidence>
<dbReference type="GO" id="GO:0006520">
    <property type="term" value="P:amino acid metabolic process"/>
    <property type="evidence" value="ECO:0007669"/>
    <property type="project" value="TreeGrafter"/>
</dbReference>
<dbReference type="AlphaFoldDB" id="A0A5N6HAL5"/>
<dbReference type="InterPro" id="IPR049326">
    <property type="entry name" value="Rhodopsin_dom_fungi"/>
</dbReference>
<reference evidence="9" key="1">
    <citation type="submission" date="2019-04" db="EMBL/GenBank/DDBJ databases">
        <title>Friends and foes A comparative genomics study of 23 Aspergillus species from section Flavi.</title>
        <authorList>
            <consortium name="DOE Joint Genome Institute"/>
            <person name="Kjaerbolling I."/>
            <person name="Vesth T."/>
            <person name="Frisvad J.C."/>
            <person name="Nybo J.L."/>
            <person name="Theobald S."/>
            <person name="Kildgaard S."/>
            <person name="Isbrandt T."/>
            <person name="Kuo A."/>
            <person name="Sato A."/>
            <person name="Lyhne E.K."/>
            <person name="Kogle M.E."/>
            <person name="Wiebenga A."/>
            <person name="Kun R.S."/>
            <person name="Lubbers R.J."/>
            <person name="Makela M.R."/>
            <person name="Barry K."/>
            <person name="Chovatia M."/>
            <person name="Clum A."/>
            <person name="Daum C."/>
            <person name="Haridas S."/>
            <person name="He G."/>
            <person name="LaButti K."/>
            <person name="Lipzen A."/>
            <person name="Mondo S."/>
            <person name="Riley R."/>
            <person name="Salamov A."/>
            <person name="Simmons B.A."/>
            <person name="Magnuson J.K."/>
            <person name="Henrissat B."/>
            <person name="Mortensen U.H."/>
            <person name="Larsen T.O."/>
            <person name="Devries R.P."/>
            <person name="Grigoriev I.V."/>
            <person name="Machida M."/>
            <person name="Baker S.E."/>
            <person name="Andersen M.R."/>
        </authorList>
    </citation>
    <scope>NUCLEOTIDE SEQUENCE [LARGE SCALE GENOMIC DNA]</scope>
    <source>
        <strain evidence="9">CBS 121.62</strain>
    </source>
</reference>
<sequence length="669" mass="72519">MEQMAGPRPPDVSIGYRLMVGTTVTFVCAFIVVSLRGVARSLYARMSWDDYLTIFALVQALIATIFDCIAVDKGLGRHLLYIPKNDAVTAMYYDLLSQVFCINALSFAKISICLSYLRILNGSRHTVLRVTCYLTAFLVFAVNTVVIISFRGNKIILCGLVGLGVITGVFATIRTIESGLGLKNGISDASYTTVMGLMWAGMERNIAMMIGSVPALRPLTTPFMKLTSETMSYLGIRSSSKTQSSSGVNGSGSFPNRSASQFASMTNVDGLLSTRGGLNVTQVLGRIPSHVLNPALHRDEIDLSMAENQVIRHEIIQLAKVAIETSLYYEHLDWPKGFFGDATLLDLLASTVNTHFRSHSQVAADNIAVTAGAAAGLDAILYTICNPGDGVLIPCPYWNGYDALFALHSGVRPVGVVVPSLEDSFGPALLSALEESYEKASCPVRALCMAFCQRRNIHLVSDEAFALSSFTSPDFTNPEPFISCLSIDPSRVGCDPQRIHVVWSMSKDLSASGVRLGCVITRNRPLRDVVGLVASVHVSVLSTVFAKEVLASPQLPKILTLSATRLAKAYSTLTTAFKATGIEYFPSYATVFVLARLAPNATAWDEEMLALRAYMQAGVAVVPGRAYHMPEGQKGWMRVTFAVFHEDLLEGIRTIKRVYLSLLAGGVIL</sequence>
<dbReference type="VEuPathDB" id="FungiDB:F9C07_2201613"/>
<dbReference type="SUPFAM" id="SSF53383">
    <property type="entry name" value="PLP-dependent transferases"/>
    <property type="match status" value="1"/>
</dbReference>
<evidence type="ECO:0000259" key="8">
    <source>
        <dbReference type="Pfam" id="PF20684"/>
    </source>
</evidence>
<dbReference type="InterPro" id="IPR015424">
    <property type="entry name" value="PyrdxlP-dep_Trfase"/>
</dbReference>
<feature type="transmembrane region" description="Helical" evidence="6">
    <location>
        <begin position="14"/>
        <end position="39"/>
    </location>
</feature>
<dbReference type="InterPro" id="IPR004839">
    <property type="entry name" value="Aminotransferase_I/II_large"/>
</dbReference>
<keyword evidence="6" id="KW-0812">Transmembrane</keyword>
<dbReference type="PRINTS" id="PR00753">
    <property type="entry name" value="ACCSYNTHASE"/>
</dbReference>
<dbReference type="Pfam" id="PF20684">
    <property type="entry name" value="Fung_rhodopsin"/>
    <property type="match status" value="1"/>
</dbReference>
<dbReference type="Gene3D" id="3.90.1150.10">
    <property type="entry name" value="Aspartate Aminotransferase, domain 1"/>
    <property type="match status" value="2"/>
</dbReference>
<organism evidence="9">
    <name type="scientific">Aspergillus flavus</name>
    <dbReference type="NCBI Taxonomy" id="5059"/>
    <lineage>
        <taxon>Eukaryota</taxon>
        <taxon>Fungi</taxon>
        <taxon>Dikarya</taxon>
        <taxon>Ascomycota</taxon>
        <taxon>Pezizomycotina</taxon>
        <taxon>Eurotiomycetes</taxon>
        <taxon>Eurotiomycetidae</taxon>
        <taxon>Eurotiales</taxon>
        <taxon>Aspergillaceae</taxon>
        <taxon>Aspergillus</taxon>
        <taxon>Aspergillus subgen. Circumdati</taxon>
    </lineage>
</organism>
<dbReference type="VEuPathDB" id="FungiDB:AFLA_006804"/>
<dbReference type="Pfam" id="PF00155">
    <property type="entry name" value="Aminotran_1_2"/>
    <property type="match status" value="1"/>
</dbReference>
<keyword evidence="5" id="KW-0663">Pyridoxal phosphate</keyword>
<feature type="domain" description="Aminotransferase class I/classII large" evidence="7">
    <location>
        <begin position="358"/>
        <end position="650"/>
    </location>
</feature>
<evidence type="ECO:0000256" key="1">
    <source>
        <dbReference type="ARBA" id="ARBA00001933"/>
    </source>
</evidence>
<protein>
    <submittedName>
        <fullName evidence="9">Pyridoxal phosphate-dependent transferase</fullName>
    </submittedName>
</protein>
<feature type="transmembrane region" description="Helical" evidence="6">
    <location>
        <begin position="154"/>
        <end position="173"/>
    </location>
</feature>
<feature type="transmembrane region" description="Helical" evidence="6">
    <location>
        <begin position="95"/>
        <end position="118"/>
    </location>
</feature>
<dbReference type="Gene3D" id="3.40.640.10">
    <property type="entry name" value="Type I PLP-dependent aspartate aminotransferase-like (Major domain)"/>
    <property type="match status" value="2"/>
</dbReference>
<comment type="similarity">
    <text evidence="2">Belongs to the class-I pyridoxal-phosphate-dependent aminotransferase family.</text>
</comment>
<dbReference type="GO" id="GO:0030170">
    <property type="term" value="F:pyridoxal phosphate binding"/>
    <property type="evidence" value="ECO:0007669"/>
    <property type="project" value="InterPro"/>
</dbReference>
<evidence type="ECO:0000256" key="3">
    <source>
        <dbReference type="ARBA" id="ARBA00022576"/>
    </source>
</evidence>
<dbReference type="InterPro" id="IPR015422">
    <property type="entry name" value="PyrdxlP-dep_Trfase_small"/>
</dbReference>
<keyword evidence="6" id="KW-0472">Membrane</keyword>
<evidence type="ECO:0000259" key="7">
    <source>
        <dbReference type="Pfam" id="PF00155"/>
    </source>
</evidence>
<proteinExistence type="inferred from homology"/>
<dbReference type="Proteomes" id="UP000325434">
    <property type="component" value="Unassembled WGS sequence"/>
</dbReference>
<dbReference type="InterPro" id="IPR015421">
    <property type="entry name" value="PyrdxlP-dep_Trfase_major"/>
</dbReference>
<gene>
    <name evidence="9" type="ORF">BDV35DRAFT_378186</name>
</gene>
<feature type="domain" description="Rhodopsin" evidence="8">
    <location>
        <begin position="36"/>
        <end position="148"/>
    </location>
</feature>
<evidence type="ECO:0000256" key="6">
    <source>
        <dbReference type="SAM" id="Phobius"/>
    </source>
</evidence>
<dbReference type="CDD" id="cd00609">
    <property type="entry name" value="AAT_like"/>
    <property type="match status" value="1"/>
</dbReference>
<comment type="cofactor">
    <cofactor evidence="1">
        <name>pyridoxal 5'-phosphate</name>
        <dbReference type="ChEBI" id="CHEBI:597326"/>
    </cofactor>
</comment>
<dbReference type="PANTHER" id="PTHR43795">
    <property type="entry name" value="BIFUNCTIONAL ASPARTATE AMINOTRANSFERASE AND GLUTAMATE/ASPARTATE-PREPHENATE AMINOTRANSFERASE-RELATED"/>
    <property type="match status" value="1"/>
</dbReference>
<feature type="transmembrane region" description="Helical" evidence="6">
    <location>
        <begin position="130"/>
        <end position="148"/>
    </location>
</feature>
<keyword evidence="3" id="KW-0032">Aminotransferase</keyword>
<keyword evidence="4 9" id="KW-0808">Transferase</keyword>
<name>A0A5N6HAL5_ASPFL</name>
<evidence type="ECO:0000313" key="9">
    <source>
        <dbReference type="EMBL" id="KAB8249583.1"/>
    </source>
</evidence>
<evidence type="ECO:0000256" key="4">
    <source>
        <dbReference type="ARBA" id="ARBA00022679"/>
    </source>
</evidence>
<dbReference type="EMBL" id="ML734571">
    <property type="protein sequence ID" value="KAB8249583.1"/>
    <property type="molecule type" value="Genomic_DNA"/>
</dbReference>
<dbReference type="InterPro" id="IPR050478">
    <property type="entry name" value="Ethylene_sulfur-biosynth"/>
</dbReference>
<accession>A0A5N6HAL5</accession>